<accession>A0A3P3ZLC6</accession>
<sequence>MGIRIDLKVLIPDIPPSYQRDGIVHDE</sequence>
<dbReference type="AlphaFoldDB" id="A0A3P3ZLC6"/>
<gene>
    <name evidence="1" type="ORF">CARN8_1040002</name>
</gene>
<organism evidence="1">
    <name type="scientific">mine drainage metagenome</name>
    <dbReference type="NCBI Taxonomy" id="410659"/>
    <lineage>
        <taxon>unclassified sequences</taxon>
        <taxon>metagenomes</taxon>
        <taxon>ecological metagenomes</taxon>
    </lineage>
</organism>
<proteinExistence type="predicted"/>
<dbReference type="EMBL" id="UOYP01000007">
    <property type="protein sequence ID" value="VAY86458.1"/>
    <property type="molecule type" value="Genomic_DNA"/>
</dbReference>
<protein>
    <submittedName>
        <fullName evidence="1">Uncharacterized protein</fullName>
    </submittedName>
</protein>
<name>A0A3P3ZLC6_9ZZZZ</name>
<reference evidence="1" key="1">
    <citation type="submission" date="2018-10" db="EMBL/GenBank/DDBJ databases">
        <authorList>
            <person name="Plewniak F."/>
        </authorList>
    </citation>
    <scope>NUCLEOTIDE SEQUENCE</scope>
</reference>
<evidence type="ECO:0000313" key="1">
    <source>
        <dbReference type="EMBL" id="VAY86458.1"/>
    </source>
</evidence>